<evidence type="ECO:0000256" key="1">
    <source>
        <dbReference type="ARBA" id="ARBA00022614"/>
    </source>
</evidence>
<sequence length="330" mass="36778">MACWVSVLSLACMGSLLCCVQASPCPLLPMPSKVTEYTCSSPSLQEFPTGFSEDTRQISIEFTNISWIDVNALVGLDKLMELHLSNNKLRSLPDGLFRDLRKLVALDLTNNLLEDLPPGIFRNSSALMQLALRGNLLATLRPSWFHPLERLDALDLSNNQLKDVPPFCFSKLENLTYLDLSFNFLQTLTPQILEGLTHLEKLDLEGNHLWSITDGTFRGAPNLKFLFLQNNTLASLSAELFKPLNHLEMLDVSNNKLNSLEPHFSSQATKLSLDLSNNPWTCDYHMSALVTWAKQSAVSLFAEPQTTCDSPKDLEGQVVTSLLPSTFDSC</sequence>
<dbReference type="PRINTS" id="PR00019">
    <property type="entry name" value="LEURICHRPT"/>
</dbReference>
<evidence type="ECO:0000256" key="2">
    <source>
        <dbReference type="ARBA" id="ARBA00022729"/>
    </source>
</evidence>
<dbReference type="SMART" id="SM00364">
    <property type="entry name" value="LRR_BAC"/>
    <property type="match status" value="5"/>
</dbReference>
<keyword evidence="6" id="KW-1185">Reference proteome</keyword>
<keyword evidence="3" id="KW-0677">Repeat</keyword>
<keyword evidence="2 4" id="KW-0732">Signal</keyword>
<evidence type="ECO:0000313" key="6">
    <source>
        <dbReference type="Proteomes" id="UP001190640"/>
    </source>
</evidence>
<organism evidence="6 7">
    <name type="scientific">Eublepharis macularius</name>
    <name type="common">Leopard gecko</name>
    <name type="synonym">Cyrtodactylus macularius</name>
    <dbReference type="NCBI Taxonomy" id="481883"/>
    <lineage>
        <taxon>Eukaryota</taxon>
        <taxon>Metazoa</taxon>
        <taxon>Chordata</taxon>
        <taxon>Craniata</taxon>
        <taxon>Vertebrata</taxon>
        <taxon>Euteleostomi</taxon>
        <taxon>Lepidosauria</taxon>
        <taxon>Squamata</taxon>
        <taxon>Bifurcata</taxon>
        <taxon>Gekkota</taxon>
        <taxon>Eublepharidae</taxon>
        <taxon>Eublepharinae</taxon>
        <taxon>Eublepharis</taxon>
    </lineage>
</organism>
<gene>
    <name evidence="7" type="primary">LOC129331142</name>
</gene>
<dbReference type="SUPFAM" id="SSF52058">
    <property type="entry name" value="L domain-like"/>
    <property type="match status" value="1"/>
</dbReference>
<name>A0AA97L093_EUBMA</name>
<dbReference type="Proteomes" id="UP001190640">
    <property type="component" value="Chromosome 5"/>
</dbReference>
<dbReference type="RefSeq" id="XP_054837496.1">
    <property type="nucleotide sequence ID" value="XM_054981521.1"/>
</dbReference>
<dbReference type="AlphaFoldDB" id="A0AA97L093"/>
<evidence type="ECO:0000256" key="3">
    <source>
        <dbReference type="ARBA" id="ARBA00022737"/>
    </source>
</evidence>
<dbReference type="FunFam" id="3.80.10.10:FF:001164">
    <property type="entry name" value="GH01279p"/>
    <property type="match status" value="1"/>
</dbReference>
<dbReference type="InterPro" id="IPR000483">
    <property type="entry name" value="Cys-rich_flank_reg_C"/>
</dbReference>
<dbReference type="InterPro" id="IPR050541">
    <property type="entry name" value="LRR_TM_domain-containing"/>
</dbReference>
<dbReference type="SMART" id="SM00369">
    <property type="entry name" value="LRR_TYP"/>
    <property type="match status" value="8"/>
</dbReference>
<dbReference type="InterPro" id="IPR001611">
    <property type="entry name" value="Leu-rich_rpt"/>
</dbReference>
<dbReference type="GeneID" id="129331142"/>
<dbReference type="PANTHER" id="PTHR24369">
    <property type="entry name" value="ANTIGEN BSP, PUTATIVE-RELATED"/>
    <property type="match status" value="1"/>
</dbReference>
<keyword evidence="1" id="KW-0433">Leucine-rich repeat</keyword>
<dbReference type="SMART" id="SM00082">
    <property type="entry name" value="LRRCT"/>
    <property type="match status" value="1"/>
</dbReference>
<evidence type="ECO:0000256" key="4">
    <source>
        <dbReference type="SAM" id="SignalP"/>
    </source>
</evidence>
<dbReference type="Pfam" id="PF13855">
    <property type="entry name" value="LRR_8"/>
    <property type="match status" value="3"/>
</dbReference>
<dbReference type="GO" id="GO:0019834">
    <property type="term" value="F:phospholipase A2 inhibitor activity"/>
    <property type="evidence" value="ECO:0007669"/>
    <property type="project" value="UniProtKB-KW"/>
</dbReference>
<evidence type="ECO:0000313" key="7">
    <source>
        <dbReference type="RefSeq" id="XP_054837496.1"/>
    </source>
</evidence>
<dbReference type="PROSITE" id="PS51450">
    <property type="entry name" value="LRR"/>
    <property type="match status" value="5"/>
</dbReference>
<dbReference type="InterPro" id="IPR032675">
    <property type="entry name" value="LRR_dom_sf"/>
</dbReference>
<feature type="domain" description="LRRCT" evidence="5">
    <location>
        <begin position="278"/>
        <end position="330"/>
    </location>
</feature>
<feature type="signal peptide" evidence="4">
    <location>
        <begin position="1"/>
        <end position="22"/>
    </location>
</feature>
<dbReference type="GO" id="GO:0005886">
    <property type="term" value="C:plasma membrane"/>
    <property type="evidence" value="ECO:0007669"/>
    <property type="project" value="TreeGrafter"/>
</dbReference>
<feature type="chain" id="PRO_5041732924" evidence="4">
    <location>
        <begin position="23"/>
        <end position="330"/>
    </location>
</feature>
<accession>A0AA97L093</accession>
<reference evidence="7" key="1">
    <citation type="submission" date="2025-08" db="UniProtKB">
        <authorList>
            <consortium name="RefSeq"/>
        </authorList>
    </citation>
    <scope>IDENTIFICATION</scope>
    <source>
        <tissue evidence="7">Blood</tissue>
    </source>
</reference>
<keyword evidence="7" id="KW-0593">Phospholipase A2 inhibitor</keyword>
<evidence type="ECO:0000259" key="5">
    <source>
        <dbReference type="SMART" id="SM00082"/>
    </source>
</evidence>
<dbReference type="Gene3D" id="3.80.10.10">
    <property type="entry name" value="Ribonuclease Inhibitor"/>
    <property type="match status" value="2"/>
</dbReference>
<protein>
    <submittedName>
        <fullName evidence="7">Phospholipase A2 inhibitor beta-like</fullName>
    </submittedName>
</protein>
<dbReference type="InterPro" id="IPR003591">
    <property type="entry name" value="Leu-rich_rpt_typical-subtyp"/>
</dbReference>
<proteinExistence type="predicted"/>
<dbReference type="KEGG" id="emc:129331142"/>
<dbReference type="PANTHER" id="PTHR24369:SF211">
    <property type="entry name" value="LEUCINE-RICH REPEAT-CONTAINING PROTEIN 15-LIKE"/>
    <property type="match status" value="1"/>
</dbReference>